<protein>
    <submittedName>
        <fullName evidence="1">Uncharacterized protein</fullName>
    </submittedName>
</protein>
<keyword evidence="2" id="KW-1185">Reference proteome</keyword>
<reference evidence="1" key="1">
    <citation type="submission" date="2022-11" db="EMBL/GenBank/DDBJ databases">
        <authorList>
            <person name="Petersen C."/>
        </authorList>
    </citation>
    <scope>NUCLEOTIDE SEQUENCE</scope>
    <source>
        <strain evidence="1">IBT 30761</strain>
    </source>
</reference>
<dbReference type="RefSeq" id="XP_056471775.1">
    <property type="nucleotide sequence ID" value="XM_056620969.1"/>
</dbReference>
<sequence length="156" mass="18196">MLQVRQKLAGLQQDIAGLSHAVRGEIEHPQMDTWEANTLTRLIDVIHHCNYRTLPPLRWPEGHELDDSDFAYCTVARRIERRMLYQLGLGNAYYDRLRHYAEVVAFRSSSPFMTETAFAHWLVEEKCNRPGKYGFWGFLYPICYGRTVEQSAAMRA</sequence>
<dbReference type="Proteomes" id="UP001149074">
    <property type="component" value="Unassembled WGS sequence"/>
</dbReference>
<name>A0A9W9EXE0_9EURO</name>
<dbReference type="GeneID" id="81359948"/>
<dbReference type="OrthoDB" id="4526473at2759"/>
<organism evidence="1 2">
    <name type="scientific">Penicillium argentinense</name>
    <dbReference type="NCBI Taxonomy" id="1131581"/>
    <lineage>
        <taxon>Eukaryota</taxon>
        <taxon>Fungi</taxon>
        <taxon>Dikarya</taxon>
        <taxon>Ascomycota</taxon>
        <taxon>Pezizomycotina</taxon>
        <taxon>Eurotiomycetes</taxon>
        <taxon>Eurotiomycetidae</taxon>
        <taxon>Eurotiales</taxon>
        <taxon>Aspergillaceae</taxon>
        <taxon>Penicillium</taxon>
    </lineage>
</organism>
<reference evidence="1" key="2">
    <citation type="journal article" date="2023" name="IMA Fungus">
        <title>Comparative genomic study of the Penicillium genus elucidates a diverse pangenome and 15 lateral gene transfer events.</title>
        <authorList>
            <person name="Petersen C."/>
            <person name="Sorensen T."/>
            <person name="Nielsen M.R."/>
            <person name="Sondergaard T.E."/>
            <person name="Sorensen J.L."/>
            <person name="Fitzpatrick D.A."/>
            <person name="Frisvad J.C."/>
            <person name="Nielsen K.L."/>
        </authorList>
    </citation>
    <scope>NUCLEOTIDE SEQUENCE</scope>
    <source>
        <strain evidence="1">IBT 30761</strain>
    </source>
</reference>
<evidence type="ECO:0000313" key="1">
    <source>
        <dbReference type="EMBL" id="KAJ5089793.1"/>
    </source>
</evidence>
<evidence type="ECO:0000313" key="2">
    <source>
        <dbReference type="Proteomes" id="UP001149074"/>
    </source>
</evidence>
<gene>
    <name evidence="1" type="ORF">N7532_008477</name>
</gene>
<comment type="caution">
    <text evidence="1">The sequence shown here is derived from an EMBL/GenBank/DDBJ whole genome shotgun (WGS) entry which is preliminary data.</text>
</comment>
<dbReference type="EMBL" id="JAPQKI010000009">
    <property type="protein sequence ID" value="KAJ5089793.1"/>
    <property type="molecule type" value="Genomic_DNA"/>
</dbReference>
<accession>A0A9W9EXE0</accession>
<dbReference type="AlphaFoldDB" id="A0A9W9EXE0"/>
<proteinExistence type="predicted"/>